<comment type="caution">
    <text evidence="5">The sequence shown here is derived from an EMBL/GenBank/DDBJ whole genome shotgun (WGS) entry which is preliminary data.</text>
</comment>
<reference evidence="4 7" key="2">
    <citation type="submission" date="2019-10" db="EMBL/GenBank/DDBJ databases">
        <title>Prolixibacter strains distinguished by the presence of nitrate reductase genes were adept at nitrate-dependent anaerobic corrosion of metallic iron and carbon steel.</title>
        <authorList>
            <person name="Iino T."/>
            <person name="Shono N."/>
            <person name="Ito K."/>
            <person name="Nakamura R."/>
            <person name="Sueoka K."/>
            <person name="Harayama S."/>
            <person name="Ohkuma M."/>
        </authorList>
    </citation>
    <scope>NUCLEOTIDE SEQUENCE [LARGE SCALE GENOMIC DNA]</scope>
    <source>
        <strain evidence="4 7">MIC1-1</strain>
    </source>
</reference>
<dbReference type="RefSeq" id="WP_106543552.1">
    <property type="nucleotide sequence ID" value="NZ_BLAU01000001.1"/>
</dbReference>
<feature type="domain" description="DUF8202" evidence="3">
    <location>
        <begin position="200"/>
        <end position="393"/>
    </location>
</feature>
<dbReference type="EMBL" id="PYGC01000012">
    <property type="protein sequence ID" value="PSK80958.1"/>
    <property type="molecule type" value="Genomic_DNA"/>
</dbReference>
<keyword evidence="7" id="KW-1185">Reference proteome</keyword>
<organism evidence="5 6">
    <name type="scientific">Prolixibacter denitrificans</name>
    <dbReference type="NCBI Taxonomy" id="1541063"/>
    <lineage>
        <taxon>Bacteria</taxon>
        <taxon>Pseudomonadati</taxon>
        <taxon>Bacteroidota</taxon>
        <taxon>Bacteroidia</taxon>
        <taxon>Marinilabiliales</taxon>
        <taxon>Prolixibacteraceae</taxon>
        <taxon>Prolixibacter</taxon>
    </lineage>
</organism>
<evidence type="ECO:0000259" key="3">
    <source>
        <dbReference type="Pfam" id="PF26628"/>
    </source>
</evidence>
<dbReference type="InterPro" id="IPR035986">
    <property type="entry name" value="PKD_dom_sf"/>
</dbReference>
<dbReference type="Proteomes" id="UP000396862">
    <property type="component" value="Unassembled WGS sequence"/>
</dbReference>
<dbReference type="EMBL" id="BLAU01000001">
    <property type="protein sequence ID" value="GET22358.1"/>
    <property type="molecule type" value="Genomic_DNA"/>
</dbReference>
<gene>
    <name evidence="5" type="ORF">CLV93_11293</name>
    <name evidence="4" type="ORF">JCM18694_26040</name>
</gene>
<reference evidence="5 6" key="1">
    <citation type="submission" date="2018-03" db="EMBL/GenBank/DDBJ databases">
        <title>Genomic Encyclopedia of Archaeal and Bacterial Type Strains, Phase II (KMG-II): from individual species to whole genera.</title>
        <authorList>
            <person name="Goeker M."/>
        </authorList>
    </citation>
    <scope>NUCLEOTIDE SEQUENCE [LARGE SCALE GENOMIC DNA]</scope>
    <source>
        <strain evidence="5 6">DSM 27267</strain>
    </source>
</reference>
<evidence type="ECO:0000313" key="6">
    <source>
        <dbReference type="Proteomes" id="UP000240621"/>
    </source>
</evidence>
<evidence type="ECO:0000313" key="4">
    <source>
        <dbReference type="EMBL" id="GET22358.1"/>
    </source>
</evidence>
<evidence type="ECO:0000313" key="5">
    <source>
        <dbReference type="EMBL" id="PSK80958.1"/>
    </source>
</evidence>
<evidence type="ECO:0000259" key="2">
    <source>
        <dbReference type="Pfam" id="PF18962"/>
    </source>
</evidence>
<feature type="domain" description="Secretion system C-terminal sorting" evidence="2">
    <location>
        <begin position="577"/>
        <end position="650"/>
    </location>
</feature>
<evidence type="ECO:0000313" key="7">
    <source>
        <dbReference type="Proteomes" id="UP000396862"/>
    </source>
</evidence>
<proteinExistence type="predicted"/>
<dbReference type="AlphaFoldDB" id="A0A2P8C7L7"/>
<keyword evidence="1" id="KW-0732">Signal</keyword>
<dbReference type="InterPro" id="IPR058515">
    <property type="entry name" value="DUF8202"/>
</dbReference>
<protein>
    <submittedName>
        <fullName evidence="5">Putative secreted protein (Por secretion system target)</fullName>
    </submittedName>
</protein>
<dbReference type="Pfam" id="PF18962">
    <property type="entry name" value="Por_Secre_tail"/>
    <property type="match status" value="1"/>
</dbReference>
<dbReference type="CDD" id="cd00146">
    <property type="entry name" value="PKD"/>
    <property type="match status" value="1"/>
</dbReference>
<feature type="signal peptide" evidence="1">
    <location>
        <begin position="1"/>
        <end position="21"/>
    </location>
</feature>
<dbReference type="OrthoDB" id="5294031at2"/>
<dbReference type="InterPro" id="IPR013783">
    <property type="entry name" value="Ig-like_fold"/>
</dbReference>
<dbReference type="NCBIfam" id="TIGR04183">
    <property type="entry name" value="Por_Secre_tail"/>
    <property type="match status" value="1"/>
</dbReference>
<dbReference type="Pfam" id="PF26628">
    <property type="entry name" value="DUF8202"/>
    <property type="match status" value="1"/>
</dbReference>
<feature type="chain" id="PRO_5015156500" evidence="1">
    <location>
        <begin position="22"/>
        <end position="653"/>
    </location>
</feature>
<accession>A0A2P8C7L7</accession>
<dbReference type="Proteomes" id="UP000240621">
    <property type="component" value="Unassembled WGS sequence"/>
</dbReference>
<name>A0A2P8C7L7_9BACT</name>
<evidence type="ECO:0000256" key="1">
    <source>
        <dbReference type="SAM" id="SignalP"/>
    </source>
</evidence>
<dbReference type="InterPro" id="IPR026444">
    <property type="entry name" value="Secre_tail"/>
</dbReference>
<sequence length="653" mass="71833">MKKILAVIFLPVAFIANGQNANNLLHPDVWLRADQLTETNTVWNDISGNQLDAIPSDSLMLKGEGLINFNRTVSFNGQKEQFKIPLNLSQTSQLTIVAVYHSKDTTSERAVWSAVVKPEQSVMLSTRRAAGPQSIAKYSEGTISVPMVNTTAEYWGKASSGVTGASLWLGSGASIADSLQNFSGDMAELLVFKRLLSGPELQLVQSYLSLKYGTTFQYSSYLTSTGQVVWDYEAHPEFSKTVAGIGRDDGFLLNQKQTEYADDPKLLVIGADKIAASNENNTATINKGDFLVWGMNDKAFQLERSEQEVYPYTYPVLQRKWMMSVTGKTASSVPTEMKFNTKAYAKDKEVKQCYLVIDRSGTNDYSLKDVEYIPADTLSSDGIATFDKVTWDPDGSGSDSFTFSFGMDNGVRCTDPLCHNASTGTVNVEVMGGKAPYQFQLVSDSLGFKKDWTGTSRFQVVDNLASGAYTLAVTDGKSQTAVDKITIDNPEDFNFGLDSLYTMNLGDPLVLDAGTHISDSTAFYTWEGDDGYYATTKDATITYPGEYQVSVTNQYGCSASQNITVKVPDGILYHYQLYPNPSRGQYHIDISLTKAIPVTVRIYNIQGALQSTRMGEGSFNYHFDGELDQAGLYLVKIETSSGTETFKLVINRN</sequence>
<dbReference type="Gene3D" id="2.60.40.10">
    <property type="entry name" value="Immunoglobulins"/>
    <property type="match status" value="1"/>
</dbReference>
<dbReference type="SUPFAM" id="SSF49299">
    <property type="entry name" value="PKD domain"/>
    <property type="match status" value="1"/>
</dbReference>